<organism evidence="4">
    <name type="scientific">Mytilisepta virgata</name>
    <name type="common">Purplish bifurcate mussel</name>
    <name type="synonym">Tichogonia virgata</name>
    <dbReference type="NCBI Taxonomy" id="2547956"/>
    <lineage>
        <taxon>Eukaryota</taxon>
        <taxon>Metazoa</taxon>
        <taxon>Spiralia</taxon>
        <taxon>Lophotrochozoa</taxon>
        <taxon>Mollusca</taxon>
        <taxon>Bivalvia</taxon>
        <taxon>Autobranchia</taxon>
        <taxon>Pteriomorphia</taxon>
        <taxon>Mytilida</taxon>
        <taxon>Mytiloidea</taxon>
        <taxon>Mytilidae</taxon>
        <taxon>Brachidontinae</taxon>
        <taxon>Mytilisepta</taxon>
    </lineage>
</organism>
<feature type="non-terminal residue" evidence="4">
    <location>
        <position position="210"/>
    </location>
</feature>
<reference evidence="4" key="1">
    <citation type="submission" date="2011-02" db="EMBL/GenBank/DDBJ databases">
        <title>Bivalve shell plate formation by modified spiral cleavage.</title>
        <authorList>
            <person name="Kurita Y."/>
            <person name="Hashimoto N."/>
            <person name="Wada H."/>
        </authorList>
    </citation>
    <scope>NUCLEOTIDE SEQUENCE</scope>
</reference>
<keyword evidence="2" id="KW-0732">Signal</keyword>
<gene>
    <name evidence="4" type="primary">hh</name>
</gene>
<dbReference type="GO" id="GO:0007267">
    <property type="term" value="P:cell-cell signaling"/>
    <property type="evidence" value="ECO:0007669"/>
    <property type="project" value="InterPro"/>
</dbReference>
<dbReference type="GO" id="GO:0005113">
    <property type="term" value="F:patched binding"/>
    <property type="evidence" value="ECO:0007669"/>
    <property type="project" value="TreeGrafter"/>
</dbReference>
<dbReference type="InterPro" id="IPR006141">
    <property type="entry name" value="Intein_N"/>
</dbReference>
<evidence type="ECO:0000259" key="3">
    <source>
        <dbReference type="SMART" id="SM00306"/>
    </source>
</evidence>
<feature type="domain" description="Hint" evidence="3">
    <location>
        <begin position="24"/>
        <end position="127"/>
    </location>
</feature>
<evidence type="ECO:0000313" key="4">
    <source>
        <dbReference type="EMBL" id="BAK20194.1"/>
    </source>
</evidence>
<dbReference type="PRINTS" id="PR00632">
    <property type="entry name" value="SONICHHOG"/>
</dbReference>
<dbReference type="SUPFAM" id="SSF51294">
    <property type="entry name" value="Hedgehog/intein (Hint) domain"/>
    <property type="match status" value="1"/>
</dbReference>
<dbReference type="EMBL" id="AB612239">
    <property type="protein sequence ID" value="BAK20194.1"/>
    <property type="molecule type" value="mRNA"/>
</dbReference>
<accession>F2ZA69</accession>
<dbReference type="InterPro" id="IPR001767">
    <property type="entry name" value="Hedgehog_Hint"/>
</dbReference>
<dbReference type="AlphaFoldDB" id="F2ZA69"/>
<dbReference type="GO" id="GO:0016540">
    <property type="term" value="P:protein autoprocessing"/>
    <property type="evidence" value="ECO:0007669"/>
    <property type="project" value="InterPro"/>
</dbReference>
<dbReference type="InterPro" id="IPR001657">
    <property type="entry name" value="Hedgehog"/>
</dbReference>
<dbReference type="GO" id="GO:0005615">
    <property type="term" value="C:extracellular space"/>
    <property type="evidence" value="ECO:0007669"/>
    <property type="project" value="TreeGrafter"/>
</dbReference>
<evidence type="ECO:0000256" key="2">
    <source>
        <dbReference type="ARBA" id="ARBA00022729"/>
    </source>
</evidence>
<dbReference type="GO" id="GO:0010468">
    <property type="term" value="P:regulation of gene expression"/>
    <property type="evidence" value="ECO:0007669"/>
    <property type="project" value="TreeGrafter"/>
</dbReference>
<dbReference type="InterPro" id="IPR036844">
    <property type="entry name" value="Hint_dom_sf"/>
</dbReference>
<dbReference type="InterPro" id="IPR050387">
    <property type="entry name" value="Hedgehog_Signaling"/>
</dbReference>
<keyword evidence="1" id="KW-0217">Developmental protein</keyword>
<dbReference type="GO" id="GO:0007224">
    <property type="term" value="P:smoothened signaling pathway"/>
    <property type="evidence" value="ECO:0007669"/>
    <property type="project" value="TreeGrafter"/>
</dbReference>
<dbReference type="PROSITE" id="PS50817">
    <property type="entry name" value="INTEIN_N_TER"/>
    <property type="match status" value="1"/>
</dbReference>
<evidence type="ECO:0000256" key="1">
    <source>
        <dbReference type="ARBA" id="ARBA00022473"/>
    </source>
</evidence>
<dbReference type="SMART" id="SM00306">
    <property type="entry name" value="HintN"/>
    <property type="match status" value="1"/>
</dbReference>
<dbReference type="GO" id="GO:0048731">
    <property type="term" value="P:system development"/>
    <property type="evidence" value="ECO:0007669"/>
    <property type="project" value="UniProtKB-ARBA"/>
</dbReference>
<sequence length="210" mass="23336">VYYESRGHIHCSVKSESSAANNIGGCFSAETSVQTDTRGVISMTDLKVGDKVLTKTRNGEHIYGEVIMFLDRNRHKLATFIHIETEDHYSLDITDKHLIYVSDTNSSEYKSVFAEDVRLGQNVLVYTGEDIFKASNIIALTKKLSYGVFAPLTTEGNIVVDGVVASCYGVINNESIAHMALAPVRAIHWLLQYISLPYEYVINNNSEGVH</sequence>
<protein>
    <submittedName>
        <fullName evidence="4">Hedgehog</fullName>
    </submittedName>
</protein>
<dbReference type="PANTHER" id="PTHR11889">
    <property type="entry name" value="HEDGEHOG"/>
    <property type="match status" value="1"/>
</dbReference>
<feature type="non-terminal residue" evidence="4">
    <location>
        <position position="1"/>
    </location>
</feature>
<dbReference type="PANTHER" id="PTHR11889:SF31">
    <property type="entry name" value="PROTEIN HEDGEHOG"/>
    <property type="match status" value="1"/>
</dbReference>
<dbReference type="CDD" id="cd00081">
    <property type="entry name" value="Hint"/>
    <property type="match status" value="1"/>
</dbReference>
<dbReference type="InterPro" id="IPR003587">
    <property type="entry name" value="Hint_dom_N"/>
</dbReference>
<dbReference type="Gene3D" id="2.170.16.10">
    <property type="entry name" value="Hedgehog/Intein (Hint) domain"/>
    <property type="match status" value="1"/>
</dbReference>
<dbReference type="GO" id="GO:0016539">
    <property type="term" value="P:intein-mediated protein splicing"/>
    <property type="evidence" value="ECO:0007669"/>
    <property type="project" value="InterPro"/>
</dbReference>
<dbReference type="FunFam" id="2.170.16.10:FF:000001">
    <property type="entry name" value="Indian hedgehog"/>
    <property type="match status" value="1"/>
</dbReference>
<name>F2ZA69_MYTVI</name>
<dbReference type="GO" id="GO:0005509">
    <property type="term" value="F:calcium ion binding"/>
    <property type="evidence" value="ECO:0007669"/>
    <property type="project" value="TreeGrafter"/>
</dbReference>
<proteinExistence type="evidence at transcript level"/>
<dbReference type="Pfam" id="PF01079">
    <property type="entry name" value="Hint"/>
    <property type="match status" value="1"/>
</dbReference>
<dbReference type="GO" id="GO:0001708">
    <property type="term" value="P:cell fate specification"/>
    <property type="evidence" value="ECO:0007669"/>
    <property type="project" value="TreeGrafter"/>
</dbReference>